<dbReference type="PANTHER" id="PTHR21063">
    <property type="entry name" value="LFA-3"/>
    <property type="match status" value="1"/>
</dbReference>
<keyword evidence="1" id="KW-0812">Transmembrane</keyword>
<protein>
    <submittedName>
        <fullName evidence="2">Uncharacterized protein LOC128366811</fullName>
    </submittedName>
</protein>
<comment type="caution">
    <text evidence="2">The sequence shown here is derived from an EMBL/GenBank/DDBJ whole genome shotgun (WGS) entry which is preliminary data.</text>
</comment>
<keyword evidence="3" id="KW-1185">Reference proteome</keyword>
<evidence type="ECO:0000313" key="3">
    <source>
        <dbReference type="Proteomes" id="UP001314229"/>
    </source>
</evidence>
<dbReference type="PANTHER" id="PTHR21063:SF4">
    <property type="entry name" value="CD48 ANTIGEN-RELATED"/>
    <property type="match status" value="1"/>
</dbReference>
<dbReference type="Proteomes" id="UP001314229">
    <property type="component" value="Unassembled WGS sequence"/>
</dbReference>
<dbReference type="InterPro" id="IPR036179">
    <property type="entry name" value="Ig-like_dom_sf"/>
</dbReference>
<feature type="non-terminal residue" evidence="2">
    <location>
        <position position="1"/>
    </location>
</feature>
<organism evidence="2 3">
    <name type="scientific">Scomber scombrus</name>
    <name type="common">Atlantic mackerel</name>
    <name type="synonym">Scomber vernalis</name>
    <dbReference type="NCBI Taxonomy" id="13677"/>
    <lineage>
        <taxon>Eukaryota</taxon>
        <taxon>Metazoa</taxon>
        <taxon>Chordata</taxon>
        <taxon>Craniata</taxon>
        <taxon>Vertebrata</taxon>
        <taxon>Euteleostomi</taxon>
        <taxon>Actinopterygii</taxon>
        <taxon>Neopterygii</taxon>
        <taxon>Teleostei</taxon>
        <taxon>Neoteleostei</taxon>
        <taxon>Acanthomorphata</taxon>
        <taxon>Pelagiaria</taxon>
        <taxon>Scombriformes</taxon>
        <taxon>Scombridae</taxon>
        <taxon>Scomber</taxon>
    </lineage>
</organism>
<sequence>LFQTVSSCSTGDLTAVVVSLPGGQGETVAVTRKAGENITLQTGVTGLHADDQIFWSKGEERFVIINFDEGVLVRKTSERFHLDIKTGSLTMCSLSINDSGLYQGQIINGKSSQHSFNLTVLEADPITPTDGPPHDPSAHTRSHPDVAIVVVVVAAVAAVAAVVAVAAVCAVKHKKGKCWCNSDVI</sequence>
<feature type="transmembrane region" description="Helical" evidence="1">
    <location>
        <begin position="146"/>
        <end position="171"/>
    </location>
</feature>
<dbReference type="SUPFAM" id="SSF48726">
    <property type="entry name" value="Immunoglobulin"/>
    <property type="match status" value="1"/>
</dbReference>
<proteinExistence type="predicted"/>
<keyword evidence="1" id="KW-1133">Transmembrane helix</keyword>
<keyword evidence="1" id="KW-0472">Membrane</keyword>
<gene>
    <name evidence="2" type="ORF">FSCOSCO3_A018407</name>
</gene>
<dbReference type="EMBL" id="CAWUFR010001005">
    <property type="protein sequence ID" value="CAK6982376.1"/>
    <property type="molecule type" value="Genomic_DNA"/>
</dbReference>
<dbReference type="AlphaFoldDB" id="A0AAV1QE98"/>
<evidence type="ECO:0000256" key="1">
    <source>
        <dbReference type="SAM" id="Phobius"/>
    </source>
</evidence>
<name>A0AAV1QE98_SCOSC</name>
<dbReference type="Gene3D" id="2.60.40.10">
    <property type="entry name" value="Immunoglobulins"/>
    <property type="match status" value="1"/>
</dbReference>
<dbReference type="InterPro" id="IPR013783">
    <property type="entry name" value="Ig-like_fold"/>
</dbReference>
<accession>A0AAV1QE98</accession>
<reference evidence="2 3" key="1">
    <citation type="submission" date="2024-01" db="EMBL/GenBank/DDBJ databases">
        <authorList>
            <person name="Alioto T."/>
            <person name="Alioto T."/>
            <person name="Gomez Garrido J."/>
        </authorList>
    </citation>
    <scope>NUCLEOTIDE SEQUENCE [LARGE SCALE GENOMIC DNA]</scope>
</reference>
<evidence type="ECO:0000313" key="2">
    <source>
        <dbReference type="EMBL" id="CAK6982376.1"/>
    </source>
</evidence>